<dbReference type="Proteomes" id="UP001501638">
    <property type="component" value="Unassembled WGS sequence"/>
</dbReference>
<protein>
    <recommendedName>
        <fullName evidence="4">C2H2-type domain-containing protein</fullName>
    </recommendedName>
</protein>
<evidence type="ECO:0000313" key="2">
    <source>
        <dbReference type="EMBL" id="GAA2423580.1"/>
    </source>
</evidence>
<keyword evidence="3" id="KW-1185">Reference proteome</keyword>
<feature type="compositionally biased region" description="Basic and acidic residues" evidence="1">
    <location>
        <begin position="93"/>
        <end position="108"/>
    </location>
</feature>
<dbReference type="EMBL" id="BAAASZ010000003">
    <property type="protein sequence ID" value="GAA2423580.1"/>
    <property type="molecule type" value="Genomic_DNA"/>
</dbReference>
<feature type="compositionally biased region" description="Low complexity" evidence="1">
    <location>
        <begin position="76"/>
        <end position="92"/>
    </location>
</feature>
<gene>
    <name evidence="2" type="ORF">GCM10010405_02350</name>
</gene>
<sequence length="140" mass="15403">MSDGAHGIHTAHEAYAFVCLRCGHGWERSYDIEHHVDGRGRETVAYVLDGAYVPSPLTRPGCAHCGSRVVRILRAGRVSSARGPSRRPSAPSKKPEPRAGDAREKTPVRAESPGGGRWKRRLHIPALLRLVHRKRAGQAY</sequence>
<accession>A0ABP5WCW9</accession>
<proteinExistence type="predicted"/>
<evidence type="ECO:0008006" key="4">
    <source>
        <dbReference type="Google" id="ProtNLM"/>
    </source>
</evidence>
<evidence type="ECO:0000313" key="3">
    <source>
        <dbReference type="Proteomes" id="UP001501638"/>
    </source>
</evidence>
<evidence type="ECO:0000256" key="1">
    <source>
        <dbReference type="SAM" id="MobiDB-lite"/>
    </source>
</evidence>
<comment type="caution">
    <text evidence="2">The sequence shown here is derived from an EMBL/GenBank/DDBJ whole genome shotgun (WGS) entry which is preliminary data.</text>
</comment>
<organism evidence="2 3">
    <name type="scientific">Streptomyces macrosporus</name>
    <dbReference type="NCBI Taxonomy" id="44032"/>
    <lineage>
        <taxon>Bacteria</taxon>
        <taxon>Bacillati</taxon>
        <taxon>Actinomycetota</taxon>
        <taxon>Actinomycetes</taxon>
        <taxon>Kitasatosporales</taxon>
        <taxon>Streptomycetaceae</taxon>
        <taxon>Streptomyces</taxon>
    </lineage>
</organism>
<name>A0ABP5WCW9_9ACTN</name>
<feature type="region of interest" description="Disordered" evidence="1">
    <location>
        <begin position="76"/>
        <end position="117"/>
    </location>
</feature>
<dbReference type="RefSeq" id="WP_344320087.1">
    <property type="nucleotide sequence ID" value="NZ_BAAASZ010000003.1"/>
</dbReference>
<reference evidence="3" key="1">
    <citation type="journal article" date="2019" name="Int. J. Syst. Evol. Microbiol.">
        <title>The Global Catalogue of Microorganisms (GCM) 10K type strain sequencing project: providing services to taxonomists for standard genome sequencing and annotation.</title>
        <authorList>
            <consortium name="The Broad Institute Genomics Platform"/>
            <consortium name="The Broad Institute Genome Sequencing Center for Infectious Disease"/>
            <person name="Wu L."/>
            <person name="Ma J."/>
        </authorList>
    </citation>
    <scope>NUCLEOTIDE SEQUENCE [LARGE SCALE GENOMIC DNA]</scope>
    <source>
        <strain evidence="3">JCM 6305</strain>
    </source>
</reference>